<name>A0A2P6P3N6_ROSCH</name>
<reference evidence="1 2" key="1">
    <citation type="journal article" date="2018" name="Nat. Genet.">
        <title>The Rosa genome provides new insights in the design of modern roses.</title>
        <authorList>
            <person name="Bendahmane M."/>
        </authorList>
    </citation>
    <scope>NUCLEOTIDE SEQUENCE [LARGE SCALE GENOMIC DNA]</scope>
    <source>
        <strain evidence="2">cv. Old Blush</strain>
    </source>
</reference>
<dbReference type="EMBL" id="PDCK01000045">
    <property type="protein sequence ID" value="PRQ16538.1"/>
    <property type="molecule type" value="Genomic_DNA"/>
</dbReference>
<dbReference type="AlphaFoldDB" id="A0A2P6P3N6"/>
<organism evidence="1 2">
    <name type="scientific">Rosa chinensis</name>
    <name type="common">China rose</name>
    <dbReference type="NCBI Taxonomy" id="74649"/>
    <lineage>
        <taxon>Eukaryota</taxon>
        <taxon>Viridiplantae</taxon>
        <taxon>Streptophyta</taxon>
        <taxon>Embryophyta</taxon>
        <taxon>Tracheophyta</taxon>
        <taxon>Spermatophyta</taxon>
        <taxon>Magnoliopsida</taxon>
        <taxon>eudicotyledons</taxon>
        <taxon>Gunneridae</taxon>
        <taxon>Pentapetalae</taxon>
        <taxon>rosids</taxon>
        <taxon>fabids</taxon>
        <taxon>Rosales</taxon>
        <taxon>Rosaceae</taxon>
        <taxon>Rosoideae</taxon>
        <taxon>Rosoideae incertae sedis</taxon>
        <taxon>Rosa</taxon>
    </lineage>
</organism>
<dbReference type="Gramene" id="PRQ16538">
    <property type="protein sequence ID" value="PRQ16538"/>
    <property type="gene ID" value="RchiOBHm_Chr7g0185331"/>
</dbReference>
<evidence type="ECO:0000313" key="2">
    <source>
        <dbReference type="Proteomes" id="UP000238479"/>
    </source>
</evidence>
<dbReference type="Proteomes" id="UP000238479">
    <property type="component" value="Chromosome 7"/>
</dbReference>
<keyword evidence="2" id="KW-1185">Reference proteome</keyword>
<comment type="caution">
    <text evidence="1">The sequence shown here is derived from an EMBL/GenBank/DDBJ whole genome shotgun (WGS) entry which is preliminary data.</text>
</comment>
<evidence type="ECO:0000313" key="1">
    <source>
        <dbReference type="EMBL" id="PRQ16538.1"/>
    </source>
</evidence>
<sequence length="56" mass="6016">MTSICGQVWAMNSRSVSVISFHVSKWTKFGNLVNAARGISGSSKQTGVMTGLDLRL</sequence>
<protein>
    <submittedName>
        <fullName evidence="1">Uncharacterized protein</fullName>
    </submittedName>
</protein>
<proteinExistence type="predicted"/>
<accession>A0A2P6P3N6</accession>
<gene>
    <name evidence="1" type="ORF">RchiOBHm_Chr7g0185331</name>
</gene>